<dbReference type="eggNOG" id="COG2084">
    <property type="taxonomic scope" value="Bacteria"/>
</dbReference>
<proteinExistence type="predicted"/>
<accession>R9GP55</accession>
<dbReference type="InterPro" id="IPR036291">
    <property type="entry name" value="NAD(P)-bd_dom_sf"/>
</dbReference>
<dbReference type="Proteomes" id="UP000014174">
    <property type="component" value="Unassembled WGS sequence"/>
</dbReference>
<dbReference type="Pfam" id="PF14833">
    <property type="entry name" value="NAD_binding_11"/>
    <property type="match status" value="1"/>
</dbReference>
<dbReference type="InterPro" id="IPR008927">
    <property type="entry name" value="6-PGluconate_DH-like_C_sf"/>
</dbReference>
<organism evidence="7 8">
    <name type="scientific">Arcticibacter svalbardensis MN12-7</name>
    <dbReference type="NCBI Taxonomy" id="1150600"/>
    <lineage>
        <taxon>Bacteria</taxon>
        <taxon>Pseudomonadati</taxon>
        <taxon>Bacteroidota</taxon>
        <taxon>Sphingobacteriia</taxon>
        <taxon>Sphingobacteriales</taxon>
        <taxon>Sphingobacteriaceae</taxon>
        <taxon>Arcticibacter</taxon>
    </lineage>
</organism>
<dbReference type="PROSITE" id="PS00895">
    <property type="entry name" value="3_HYDROXYISOBUT_DH"/>
    <property type="match status" value="1"/>
</dbReference>
<dbReference type="InterPro" id="IPR002204">
    <property type="entry name" value="3-OH-isobutyrate_DH-rel_CS"/>
</dbReference>
<dbReference type="InterPro" id="IPR013328">
    <property type="entry name" value="6PGD_dom2"/>
</dbReference>
<evidence type="ECO:0000256" key="2">
    <source>
        <dbReference type="ARBA" id="ARBA00023027"/>
    </source>
</evidence>
<comment type="caution">
    <text evidence="7">The sequence shown here is derived from an EMBL/GenBank/DDBJ whole genome shotgun (WGS) entry which is preliminary data.</text>
</comment>
<sequence>MNTTKIGFIGLGIMGMPMALNLIKAGFPVTIYNRTKAKEEVLKAEGALVASSPAALMQENEVIIIMVTDDEAIKHLFTDENGLLSAKVSAKTIVNMSTVSPGISREMAGLCKQQGNEYIDAPVSGSVKQAESGQLVIMVGGERSAFGQVKPILDYLGKLTLFVGSHGAGNTAKLAINALLAIQAQGLAEATVFARDKGIELEDLFEMINNSAIGNTFIKIKSSLILEENYKPAFALKNIVKDLRLAKAEGLDSPLANAAYDTFQQAEPTYGEEDIIAVIKQVDHL</sequence>
<dbReference type="EMBL" id="AQPN01000118">
    <property type="protein sequence ID" value="EOR93320.1"/>
    <property type="molecule type" value="Genomic_DNA"/>
</dbReference>
<dbReference type="SUPFAM" id="SSF51735">
    <property type="entry name" value="NAD(P)-binding Rossmann-fold domains"/>
    <property type="match status" value="1"/>
</dbReference>
<dbReference type="InterPro" id="IPR051265">
    <property type="entry name" value="HIBADH-related_NP60_sf"/>
</dbReference>
<feature type="domain" description="3-hydroxyisobutyrate dehydrogenase-like NAD-binding" evidence="6">
    <location>
        <begin position="167"/>
        <end position="280"/>
    </location>
</feature>
<dbReference type="GO" id="GO:0050661">
    <property type="term" value="F:NADP binding"/>
    <property type="evidence" value="ECO:0007669"/>
    <property type="project" value="InterPro"/>
</dbReference>
<dbReference type="Pfam" id="PF03446">
    <property type="entry name" value="NAD_binding_2"/>
    <property type="match status" value="1"/>
</dbReference>
<dbReference type="InterPro" id="IPR029154">
    <property type="entry name" value="HIBADH-like_NADP-bd"/>
</dbReference>
<protein>
    <submittedName>
        <fullName evidence="7">2-hydroxy-3-oxopropionate reductase</fullName>
        <ecNumber evidence="7">1.1.1.60</ecNumber>
    </submittedName>
</protein>
<gene>
    <name evidence="7" type="ORF">ADIARSV_3531</name>
</gene>
<dbReference type="InterPro" id="IPR006115">
    <property type="entry name" value="6PGDH_NADP-bd"/>
</dbReference>
<dbReference type="Gene3D" id="1.10.1040.10">
    <property type="entry name" value="N-(1-d-carboxylethyl)-l-norvaline Dehydrogenase, domain 2"/>
    <property type="match status" value="1"/>
</dbReference>
<dbReference type="GO" id="GO:0008679">
    <property type="term" value="F:2-hydroxy-3-oxopropionate reductase activity"/>
    <property type="evidence" value="ECO:0007669"/>
    <property type="project" value="UniProtKB-EC"/>
</dbReference>
<dbReference type="GO" id="GO:0016054">
    <property type="term" value="P:organic acid catabolic process"/>
    <property type="evidence" value="ECO:0007669"/>
    <property type="project" value="UniProtKB-ARBA"/>
</dbReference>
<evidence type="ECO:0000313" key="7">
    <source>
        <dbReference type="EMBL" id="EOR93320.1"/>
    </source>
</evidence>
<evidence type="ECO:0000256" key="4">
    <source>
        <dbReference type="SAM" id="Phobius"/>
    </source>
</evidence>
<evidence type="ECO:0000259" key="5">
    <source>
        <dbReference type="Pfam" id="PF03446"/>
    </source>
</evidence>
<dbReference type="PIRSF" id="PIRSF000103">
    <property type="entry name" value="HIBADH"/>
    <property type="match status" value="1"/>
</dbReference>
<dbReference type="EC" id="1.1.1.60" evidence="7"/>
<keyword evidence="2" id="KW-0520">NAD</keyword>
<dbReference type="AlphaFoldDB" id="R9GP55"/>
<dbReference type="InterPro" id="IPR015815">
    <property type="entry name" value="HIBADH-related"/>
</dbReference>
<dbReference type="STRING" id="1150600.ADIARSV_3531"/>
<evidence type="ECO:0000256" key="1">
    <source>
        <dbReference type="ARBA" id="ARBA00023002"/>
    </source>
</evidence>
<evidence type="ECO:0000313" key="8">
    <source>
        <dbReference type="Proteomes" id="UP000014174"/>
    </source>
</evidence>
<keyword evidence="8" id="KW-1185">Reference proteome</keyword>
<dbReference type="PANTHER" id="PTHR43580">
    <property type="entry name" value="OXIDOREDUCTASE GLYR1-RELATED"/>
    <property type="match status" value="1"/>
</dbReference>
<reference evidence="7 8" key="1">
    <citation type="journal article" date="2013" name="Genome Announc.">
        <title>Draft Genome Sequence of Arcticibacter svalbardensis Strain MN12-7T, a Member of the Family Sphingobacteriaceae Isolated from an Arctic Soil Sample.</title>
        <authorList>
            <person name="Shivaji S."/>
            <person name="Ara S."/>
            <person name="Prasad S."/>
            <person name="Manasa B.P."/>
            <person name="Begum Z."/>
            <person name="Singh A."/>
            <person name="Kumar Pinnaka A."/>
        </authorList>
    </citation>
    <scope>NUCLEOTIDE SEQUENCE [LARGE SCALE GENOMIC DNA]</scope>
    <source>
        <strain evidence="7 8">MN12-7</strain>
    </source>
</reference>
<feature type="active site" evidence="3">
    <location>
        <position position="173"/>
    </location>
</feature>
<name>R9GP55_9SPHI</name>
<evidence type="ECO:0000256" key="3">
    <source>
        <dbReference type="PIRSR" id="PIRSR000103-1"/>
    </source>
</evidence>
<dbReference type="GO" id="GO:0051287">
    <property type="term" value="F:NAD binding"/>
    <property type="evidence" value="ECO:0007669"/>
    <property type="project" value="InterPro"/>
</dbReference>
<dbReference type="PANTHER" id="PTHR43580:SF2">
    <property type="entry name" value="CYTOKINE-LIKE NUCLEAR FACTOR N-PAC"/>
    <property type="match status" value="1"/>
</dbReference>
<keyword evidence="4" id="KW-0472">Membrane</keyword>
<evidence type="ECO:0000259" key="6">
    <source>
        <dbReference type="Pfam" id="PF14833"/>
    </source>
</evidence>
<dbReference type="OrthoDB" id="9786703at2"/>
<keyword evidence="4" id="KW-1133">Transmembrane helix</keyword>
<keyword evidence="4" id="KW-0812">Transmembrane</keyword>
<dbReference type="Gene3D" id="3.40.50.720">
    <property type="entry name" value="NAD(P)-binding Rossmann-like Domain"/>
    <property type="match status" value="1"/>
</dbReference>
<feature type="transmembrane region" description="Helical" evidence="4">
    <location>
        <begin position="6"/>
        <end position="27"/>
    </location>
</feature>
<feature type="domain" description="6-phosphogluconate dehydrogenase NADP-binding" evidence="5">
    <location>
        <begin position="5"/>
        <end position="162"/>
    </location>
</feature>
<dbReference type="SUPFAM" id="SSF48179">
    <property type="entry name" value="6-phosphogluconate dehydrogenase C-terminal domain-like"/>
    <property type="match status" value="1"/>
</dbReference>
<dbReference type="PATRIC" id="fig|1150600.3.peg.3498"/>
<keyword evidence="1 7" id="KW-0560">Oxidoreductase</keyword>
<dbReference type="RefSeq" id="WP_016196759.1">
    <property type="nucleotide sequence ID" value="NZ_AQPN01000118.1"/>
</dbReference>